<evidence type="ECO:0000313" key="6">
    <source>
        <dbReference type="EMBL" id="KAA5319363.1"/>
    </source>
</evidence>
<evidence type="ECO:0000256" key="5">
    <source>
        <dbReference type="HAMAP-Rule" id="MF_01813"/>
    </source>
</evidence>
<dbReference type="AlphaFoldDB" id="A0A6L3J5R7"/>
<dbReference type="Gene3D" id="3.40.50.150">
    <property type="entry name" value="Vaccinia Virus protein VP39"/>
    <property type="match status" value="1"/>
</dbReference>
<reference evidence="8" key="3">
    <citation type="submission" date="2023-10" db="EMBL/GenBank/DDBJ databases">
        <title>Genome of Potential pathogenic bacteria in Crohn's disease.</title>
        <authorList>
            <person name="Rodriguez-Palacios A."/>
        </authorList>
    </citation>
    <scope>NUCLEOTIDE SEQUENCE</scope>
    <source>
        <strain evidence="8">CavFT-hAR62</strain>
    </source>
</reference>
<dbReference type="InterPro" id="IPR029063">
    <property type="entry name" value="SAM-dependent_MTases_sf"/>
</dbReference>
<dbReference type="GO" id="GO:0032259">
    <property type="term" value="P:methylation"/>
    <property type="evidence" value="ECO:0007669"/>
    <property type="project" value="UniProtKB-KW"/>
</dbReference>
<dbReference type="HAMAP" id="MF_01813">
    <property type="entry name" value="MenG_UbiE_methyltr"/>
    <property type="match status" value="1"/>
</dbReference>
<dbReference type="PROSITE" id="PS51608">
    <property type="entry name" value="SAM_MT_UBIE"/>
    <property type="match status" value="1"/>
</dbReference>
<feature type="binding site" evidence="5">
    <location>
        <position position="63"/>
    </location>
    <ligand>
        <name>S-adenosyl-L-methionine</name>
        <dbReference type="ChEBI" id="CHEBI:59789"/>
    </ligand>
</feature>
<feature type="binding site" evidence="5">
    <location>
        <position position="128"/>
    </location>
    <ligand>
        <name>S-adenosyl-L-methionine</name>
        <dbReference type="ChEBI" id="CHEBI:59789"/>
    </ligand>
</feature>
<reference evidence="7" key="2">
    <citation type="submission" date="2021-06" db="EMBL/GenBank/DDBJ databases">
        <title>Collection of gut derived symbiotic bacterial strains cultured from healthy donors.</title>
        <authorList>
            <person name="Lin H."/>
            <person name="Littmann E."/>
            <person name="Pamer E.G."/>
        </authorList>
    </citation>
    <scope>NUCLEOTIDE SEQUENCE</scope>
    <source>
        <strain evidence="7">MSK.5.10</strain>
    </source>
</reference>
<dbReference type="EC" id="2.1.1.163" evidence="5"/>
<feature type="binding site" evidence="5">
    <location>
        <begin position="111"/>
        <end position="112"/>
    </location>
    <ligand>
        <name>S-adenosyl-L-methionine</name>
        <dbReference type="ChEBI" id="CHEBI:59789"/>
    </ligand>
</feature>
<dbReference type="EMBL" id="JAWDEV010000010">
    <property type="protein sequence ID" value="MDU0270676.1"/>
    <property type="molecule type" value="Genomic_DNA"/>
</dbReference>
<dbReference type="SUPFAM" id="SSF53335">
    <property type="entry name" value="S-adenosyl-L-methionine-dependent methyltransferases"/>
    <property type="match status" value="1"/>
</dbReference>
<protein>
    <recommendedName>
        <fullName evidence="5">Demethylmenaquinone methyltransferase</fullName>
        <ecNumber evidence="5">2.1.1.163</ecNumber>
    </recommendedName>
</protein>
<dbReference type="CDD" id="cd02440">
    <property type="entry name" value="AdoMet_MTases"/>
    <property type="match status" value="1"/>
</dbReference>
<dbReference type="UniPathway" id="UPA00079">
    <property type="reaction ID" value="UER00169"/>
</dbReference>
<feature type="binding site" evidence="5">
    <location>
        <position position="83"/>
    </location>
    <ligand>
        <name>S-adenosyl-L-methionine</name>
        <dbReference type="ChEBI" id="CHEBI:59789"/>
    </ligand>
</feature>
<gene>
    <name evidence="6" type="primary">ubiE</name>
    <name evidence="5" type="synonym">menG</name>
    <name evidence="6" type="ORF">F2Z07_11855</name>
    <name evidence="7" type="ORF">KSU80_16205</name>
    <name evidence="8" type="ORF">RVH45_12415</name>
</gene>
<keyword evidence="2 5" id="KW-0489">Methyltransferase</keyword>
<organism evidence="6 9">
    <name type="scientific">Phocaeicola dorei</name>
    <dbReference type="NCBI Taxonomy" id="357276"/>
    <lineage>
        <taxon>Bacteria</taxon>
        <taxon>Pseudomonadati</taxon>
        <taxon>Bacteroidota</taxon>
        <taxon>Bacteroidia</taxon>
        <taxon>Bacteroidales</taxon>
        <taxon>Bacteroidaceae</taxon>
        <taxon>Phocaeicola</taxon>
    </lineage>
</organism>
<evidence type="ECO:0000256" key="4">
    <source>
        <dbReference type="ARBA" id="ARBA00022691"/>
    </source>
</evidence>
<dbReference type="EMBL" id="JAHOAX010000017">
    <property type="protein sequence ID" value="MBV3124702.1"/>
    <property type="molecule type" value="Genomic_DNA"/>
</dbReference>
<evidence type="ECO:0000256" key="2">
    <source>
        <dbReference type="ARBA" id="ARBA00022603"/>
    </source>
</evidence>
<dbReference type="InterPro" id="IPR004033">
    <property type="entry name" value="UbiE/COQ5_MeTrFase"/>
</dbReference>
<comment type="caution">
    <text evidence="6">The sequence shown here is derived from an EMBL/GenBank/DDBJ whole genome shotgun (WGS) entry which is preliminary data.</text>
</comment>
<name>A0A6L3J5R7_9BACT</name>
<keyword evidence="1 5" id="KW-0474">Menaquinone biosynthesis</keyword>
<dbReference type="RefSeq" id="WP_117542991.1">
    <property type="nucleotide sequence ID" value="NZ_BAABYF010000001.1"/>
</dbReference>
<dbReference type="GO" id="GO:0043770">
    <property type="term" value="F:demethylmenaquinone methyltransferase activity"/>
    <property type="evidence" value="ECO:0007669"/>
    <property type="project" value="UniProtKB-UniRule"/>
</dbReference>
<comment type="catalytic activity">
    <reaction evidence="5">
        <text>a 2-demethylmenaquinol + S-adenosyl-L-methionine = a menaquinol + S-adenosyl-L-homocysteine + H(+)</text>
        <dbReference type="Rhea" id="RHEA:42640"/>
        <dbReference type="Rhea" id="RHEA-COMP:9539"/>
        <dbReference type="Rhea" id="RHEA-COMP:9563"/>
        <dbReference type="ChEBI" id="CHEBI:15378"/>
        <dbReference type="ChEBI" id="CHEBI:18151"/>
        <dbReference type="ChEBI" id="CHEBI:55437"/>
        <dbReference type="ChEBI" id="CHEBI:57856"/>
        <dbReference type="ChEBI" id="CHEBI:59789"/>
        <dbReference type="EC" id="2.1.1.163"/>
    </reaction>
</comment>
<dbReference type="NCBIfam" id="TIGR01934">
    <property type="entry name" value="MenG_MenH_UbiE"/>
    <property type="match status" value="1"/>
</dbReference>
<accession>A0A6L3J5R7</accession>
<evidence type="ECO:0000313" key="7">
    <source>
        <dbReference type="EMBL" id="MBV3124702.1"/>
    </source>
</evidence>
<dbReference type="GO" id="GO:0009234">
    <property type="term" value="P:menaquinone biosynthetic process"/>
    <property type="evidence" value="ECO:0007669"/>
    <property type="project" value="UniProtKB-UniRule"/>
</dbReference>
<dbReference type="Proteomes" id="UP000481700">
    <property type="component" value="Unassembled WGS sequence"/>
</dbReference>
<dbReference type="Proteomes" id="UP000777173">
    <property type="component" value="Unassembled WGS sequence"/>
</dbReference>
<dbReference type="PANTHER" id="PTHR43591:SF24">
    <property type="entry name" value="2-METHOXY-6-POLYPRENYL-1,4-BENZOQUINOL METHYLASE, MITOCHONDRIAL"/>
    <property type="match status" value="1"/>
</dbReference>
<comment type="function">
    <text evidence="5">Methyltransferase required for the conversion of demethylmenaquinol (DMKH2) to menaquinol (MKH2).</text>
</comment>
<dbReference type="PANTHER" id="PTHR43591">
    <property type="entry name" value="METHYLTRANSFERASE"/>
    <property type="match status" value="1"/>
</dbReference>
<dbReference type="Pfam" id="PF01209">
    <property type="entry name" value="Ubie_methyltran"/>
    <property type="match status" value="1"/>
</dbReference>
<dbReference type="EMBL" id="VVZV01000011">
    <property type="protein sequence ID" value="KAA5319363.1"/>
    <property type="molecule type" value="Genomic_DNA"/>
</dbReference>
<sequence length="241" mass="27683">MKPYNKEESKRIQIRRMFNNIAPYYDRICHILSFNIDRLWRKRLVELVAERKPTNIVDIATGTGDVAISMAKKIPTSQIVGIDLSEEMLKVAQQKIEHFSIKPNIRLLCEDAENLSLSSNTFDVVTISFGIRNFENIVKGLSECHRILKEGGSLFIMEFSTPKHKVFNVLYRIYSKHILPLIGQVISNDDKAYKYLPESIVEFNREHEFTELLLNNGFDSCISISLSNGIAHIYIGVKSKM</sequence>
<proteinExistence type="inferred from homology"/>
<dbReference type="NCBIfam" id="NF001244">
    <property type="entry name" value="PRK00216.1-5"/>
    <property type="match status" value="1"/>
</dbReference>
<evidence type="ECO:0000313" key="9">
    <source>
        <dbReference type="Proteomes" id="UP000481700"/>
    </source>
</evidence>
<reference evidence="6 9" key="1">
    <citation type="journal article" date="2019" name="Nat. Med.">
        <title>A library of human gut bacterial isolates paired with longitudinal multiomics data enables mechanistic microbiome research.</title>
        <authorList>
            <person name="Poyet M."/>
            <person name="Groussin M."/>
            <person name="Gibbons S.M."/>
            <person name="Avila-Pacheco J."/>
            <person name="Jiang X."/>
            <person name="Kearney S.M."/>
            <person name="Perrotta A.R."/>
            <person name="Berdy B."/>
            <person name="Zhao S."/>
            <person name="Lieberman T.D."/>
            <person name="Swanson P.K."/>
            <person name="Smith M."/>
            <person name="Roesemann S."/>
            <person name="Alexander J.E."/>
            <person name="Rich S.A."/>
            <person name="Livny J."/>
            <person name="Vlamakis H."/>
            <person name="Clish C."/>
            <person name="Bullock K."/>
            <person name="Deik A."/>
            <person name="Scott J."/>
            <person name="Pierce K.A."/>
            <person name="Xavier R.J."/>
            <person name="Alm E.J."/>
        </authorList>
    </citation>
    <scope>NUCLEOTIDE SEQUENCE [LARGE SCALE GENOMIC DNA]</scope>
    <source>
        <strain evidence="6 9">BIOML-A25</strain>
    </source>
</reference>
<evidence type="ECO:0000313" key="8">
    <source>
        <dbReference type="EMBL" id="MDU0270676.1"/>
    </source>
</evidence>
<keyword evidence="3 5" id="KW-0808">Transferase</keyword>
<dbReference type="Proteomes" id="UP001181086">
    <property type="component" value="Unassembled WGS sequence"/>
</dbReference>
<evidence type="ECO:0000256" key="3">
    <source>
        <dbReference type="ARBA" id="ARBA00022679"/>
    </source>
</evidence>
<comment type="pathway">
    <text evidence="5">Quinol/quinone metabolism; menaquinone biosynthesis; menaquinol from 1,4-dihydroxy-2-naphthoate: step 2/2.</text>
</comment>
<evidence type="ECO:0000256" key="1">
    <source>
        <dbReference type="ARBA" id="ARBA00022428"/>
    </source>
</evidence>
<comment type="similarity">
    <text evidence="5">Belongs to the class I-like SAM-binding methyltransferase superfamily. MenG/UbiE family.</text>
</comment>
<keyword evidence="4 5" id="KW-0949">S-adenosyl-L-methionine</keyword>